<gene>
    <name evidence="3" type="ORF">D8780_11725</name>
</gene>
<feature type="domain" description="Phage head morphogenesis" evidence="1">
    <location>
        <begin position="122"/>
        <end position="184"/>
    </location>
</feature>
<name>A0A3L7JJW9_9HYPH</name>
<accession>A0A3L7JJW9</accession>
<feature type="domain" description="CdiA toxin EC869-like" evidence="2">
    <location>
        <begin position="406"/>
        <end position="531"/>
    </location>
</feature>
<dbReference type="Pfam" id="PF04233">
    <property type="entry name" value="Phage_Mu_F"/>
    <property type="match status" value="1"/>
</dbReference>
<dbReference type="GO" id="GO:0004530">
    <property type="term" value="F:deoxyribonuclease I activity"/>
    <property type="evidence" value="ECO:0007669"/>
    <property type="project" value="InterPro"/>
</dbReference>
<proteinExistence type="predicted"/>
<evidence type="ECO:0000259" key="2">
    <source>
        <dbReference type="Pfam" id="PF21111"/>
    </source>
</evidence>
<protein>
    <submittedName>
        <fullName evidence="3">Uncharacterized protein</fullName>
    </submittedName>
</protein>
<dbReference type="NCBIfam" id="TIGR01641">
    <property type="entry name" value="phageSPP1_gp7"/>
    <property type="match status" value="1"/>
</dbReference>
<dbReference type="EMBL" id="RCWN01000001">
    <property type="protein sequence ID" value="RLQ88782.1"/>
    <property type="molecule type" value="Genomic_DNA"/>
</dbReference>
<reference evidence="3 4" key="1">
    <citation type="submission" date="2018-10" db="EMBL/GenBank/DDBJ databases">
        <title>Notoacmeibacter sp. M2BS9Y-3-1, whole genome shotgun sequence.</title>
        <authorList>
            <person name="Tuo L."/>
        </authorList>
    </citation>
    <scope>NUCLEOTIDE SEQUENCE [LARGE SCALE GENOMIC DNA]</scope>
    <source>
        <strain evidence="3 4">M2BS9Y-3-1</strain>
    </source>
</reference>
<dbReference type="InterPro" id="IPR033799">
    <property type="entry name" value="CdiA_EC869-like"/>
</dbReference>
<dbReference type="CDD" id="cd13444">
    <property type="entry name" value="CDI_toxin_EC869_like"/>
    <property type="match status" value="1"/>
</dbReference>
<organism evidence="3 4">
    <name type="scientific">Notoacmeibacter ruber</name>
    <dbReference type="NCBI Taxonomy" id="2670375"/>
    <lineage>
        <taxon>Bacteria</taxon>
        <taxon>Pseudomonadati</taxon>
        <taxon>Pseudomonadota</taxon>
        <taxon>Alphaproteobacteria</taxon>
        <taxon>Hyphomicrobiales</taxon>
        <taxon>Notoacmeibacteraceae</taxon>
        <taxon>Notoacmeibacter</taxon>
    </lineage>
</organism>
<dbReference type="Gene3D" id="3.40.1350.110">
    <property type="match status" value="1"/>
</dbReference>
<dbReference type="AlphaFoldDB" id="A0A3L7JJW9"/>
<keyword evidence="4" id="KW-1185">Reference proteome</keyword>
<comment type="caution">
    <text evidence="3">The sequence shown here is derived from an EMBL/GenBank/DDBJ whole genome shotgun (WGS) entry which is preliminary data.</text>
</comment>
<evidence type="ECO:0000313" key="4">
    <source>
        <dbReference type="Proteomes" id="UP000281094"/>
    </source>
</evidence>
<evidence type="ECO:0000259" key="1">
    <source>
        <dbReference type="Pfam" id="PF04233"/>
    </source>
</evidence>
<dbReference type="InterPro" id="IPR006528">
    <property type="entry name" value="Phage_head_morphogenesis_dom"/>
</dbReference>
<dbReference type="Pfam" id="PF21111">
    <property type="entry name" value="CDI_toxin_EC869_like"/>
    <property type="match status" value="1"/>
</dbReference>
<dbReference type="Proteomes" id="UP000281094">
    <property type="component" value="Unassembled WGS sequence"/>
</dbReference>
<evidence type="ECO:0000313" key="3">
    <source>
        <dbReference type="EMBL" id="RLQ88782.1"/>
    </source>
</evidence>
<sequence>MPDNGFAHLRSDAALNRARFAVAAAAWREAKRQPLTADDSARRAFAMRLDAAAAKNERTLLRTIGGKFNPPLTREDLSDVTGARADALIEWDRRIASIISVAADDSEQFGARRERMEARLLQAFAARINAEQQQDLGIDQYVWRSRDDSDVRPLHATHDDKVFDWDDPPEGGHPGHAFNCRCHAEPYLPDDEPDWVPDIGPEFEAALRAAEDRGFYRAVRDFAADYLESLRDLIGLAGTIGELAYLLLKLGTQGLTRQETQRFQEILGGALGEAEALKELALHAPKLAVSFRNYSQSVHARARETEAAYRSGFTTQADAEAAREASGYLNTQVLLHTISSVGLGATTLPKLLKGMPSGKSLRVGASVAELRMHLQRLSRQNRNWLRRDFRHARNTAIIFGKGIRQQGDPFEAHLAKEGKLGLWLHTIAPNFKTFDFWDKVSKTATSVKTIDVWKKSYTDDPRRIFHRLKGYIDKMHHFGRDMRNDFELSADEIVVKRLELAIPRGVSSGQLNEIRRAIAYAESLKIEMIVTVVHQ</sequence>